<keyword evidence="1" id="KW-0732">Signal</keyword>
<accession>A0ABY5FN29</accession>
<dbReference type="Proteomes" id="UP001060325">
    <property type="component" value="Chromosome"/>
</dbReference>
<feature type="chain" id="PRO_5045896906" evidence="1">
    <location>
        <begin position="26"/>
        <end position="135"/>
    </location>
</feature>
<feature type="signal peptide" evidence="1">
    <location>
        <begin position="1"/>
        <end position="25"/>
    </location>
</feature>
<gene>
    <name evidence="2" type="ORF">NMQ00_15320</name>
</gene>
<dbReference type="Gene3D" id="1.50.10.100">
    <property type="entry name" value="Chondroitin AC/alginate lyase"/>
    <property type="match status" value="1"/>
</dbReference>
<proteinExistence type="predicted"/>
<evidence type="ECO:0000313" key="3">
    <source>
        <dbReference type="Proteomes" id="UP001060325"/>
    </source>
</evidence>
<dbReference type="EMBL" id="CP101462">
    <property type="protein sequence ID" value="UTT42863.1"/>
    <property type="molecule type" value="Genomic_DNA"/>
</dbReference>
<protein>
    <submittedName>
        <fullName evidence="2">Uncharacterized protein</fullName>
    </submittedName>
</protein>
<dbReference type="InterPro" id="IPR008929">
    <property type="entry name" value="Chondroitin_lyas"/>
</dbReference>
<evidence type="ECO:0000313" key="2">
    <source>
        <dbReference type="EMBL" id="UTT42863.1"/>
    </source>
</evidence>
<reference evidence="2" key="1">
    <citation type="submission" date="2022-07" db="EMBL/GenBank/DDBJ databases">
        <title>Complete genome of CX2.</title>
        <authorList>
            <person name="Cao G."/>
        </authorList>
    </citation>
    <scope>NUCLEOTIDE SEQUENCE</scope>
    <source>
        <strain evidence="2">CX2</strain>
    </source>
</reference>
<evidence type="ECO:0000256" key="1">
    <source>
        <dbReference type="SAM" id="SignalP"/>
    </source>
</evidence>
<dbReference type="RefSeq" id="WP_255177375.1">
    <property type="nucleotide sequence ID" value="NZ_CP101462.1"/>
</dbReference>
<keyword evidence="3" id="KW-1185">Reference proteome</keyword>
<sequence length="135" mass="15504">MKRLIILWVLLFVMGSTMTPPSAEAVTTPPYEVSAPSGTTLYQFVGKTLKPKGNWYIPSPPYQLRVPNIDTYCFDVSVPEVDSKSFKFQIHYFTTLNQLTQAYAVTGNNEYLRYGKRIVTSWTKQYPAANYKRYP</sequence>
<organism evidence="2 3">
    <name type="scientific">Exiguobacterium aurantiacum</name>
    <dbReference type="NCBI Taxonomy" id="33987"/>
    <lineage>
        <taxon>Bacteria</taxon>
        <taxon>Bacillati</taxon>
        <taxon>Bacillota</taxon>
        <taxon>Bacilli</taxon>
        <taxon>Bacillales</taxon>
        <taxon>Bacillales Family XII. Incertae Sedis</taxon>
        <taxon>Exiguobacterium</taxon>
    </lineage>
</organism>
<name>A0ABY5FN29_9BACL</name>